<dbReference type="PANTHER" id="PTHR10622">
    <property type="entry name" value="HET DOMAIN-CONTAINING PROTEIN"/>
    <property type="match status" value="1"/>
</dbReference>
<dbReference type="AlphaFoldDB" id="A0A9P9G2J8"/>
<dbReference type="Proteomes" id="UP000736672">
    <property type="component" value="Unassembled WGS sequence"/>
</dbReference>
<dbReference type="Pfam" id="PF06985">
    <property type="entry name" value="HET"/>
    <property type="match status" value="1"/>
</dbReference>
<feature type="domain" description="Heterokaryon incompatibility" evidence="1">
    <location>
        <begin position="22"/>
        <end position="108"/>
    </location>
</feature>
<organism evidence="2 3">
    <name type="scientific">Fusarium solani</name>
    <name type="common">Filamentous fungus</name>
    <dbReference type="NCBI Taxonomy" id="169388"/>
    <lineage>
        <taxon>Eukaryota</taxon>
        <taxon>Fungi</taxon>
        <taxon>Dikarya</taxon>
        <taxon>Ascomycota</taxon>
        <taxon>Pezizomycotina</taxon>
        <taxon>Sordariomycetes</taxon>
        <taxon>Hypocreomycetidae</taxon>
        <taxon>Hypocreales</taxon>
        <taxon>Nectriaceae</taxon>
        <taxon>Fusarium</taxon>
        <taxon>Fusarium solani species complex</taxon>
    </lineage>
</organism>
<protein>
    <submittedName>
        <fullName evidence="2">Heterokaryon incompatibility protein-domain-containing protein</fullName>
    </submittedName>
</protein>
<proteinExistence type="predicted"/>
<dbReference type="InterPro" id="IPR010730">
    <property type="entry name" value="HET"/>
</dbReference>
<reference evidence="2" key="1">
    <citation type="journal article" date="2021" name="Nat. Commun.">
        <title>Genetic determinants of endophytism in the Arabidopsis root mycobiome.</title>
        <authorList>
            <person name="Mesny F."/>
            <person name="Miyauchi S."/>
            <person name="Thiergart T."/>
            <person name="Pickel B."/>
            <person name="Atanasova L."/>
            <person name="Karlsson M."/>
            <person name="Huettel B."/>
            <person name="Barry K.W."/>
            <person name="Haridas S."/>
            <person name="Chen C."/>
            <person name="Bauer D."/>
            <person name="Andreopoulos W."/>
            <person name="Pangilinan J."/>
            <person name="LaButti K."/>
            <person name="Riley R."/>
            <person name="Lipzen A."/>
            <person name="Clum A."/>
            <person name="Drula E."/>
            <person name="Henrissat B."/>
            <person name="Kohler A."/>
            <person name="Grigoriev I.V."/>
            <person name="Martin F.M."/>
            <person name="Hacquard S."/>
        </authorList>
    </citation>
    <scope>NUCLEOTIDE SEQUENCE</scope>
    <source>
        <strain evidence="2">FSSC 5 MPI-SDFR-AT-0091</strain>
    </source>
</reference>
<dbReference type="OrthoDB" id="674604at2759"/>
<sequence>MRLLHTRNLQLETFIGKTTPGYAILSHTWGDDEVLFQDLESGPVHNWRERRGASKVLGAAAQAASDGYTYIWIDTCCIDKSSSAELSEAINSMYAWYKRSRVCYAYLEDILIPDATLLGLSRWFTRGWTLQELIAPSDVRFFTSSWEFLGRRDQLAKPISEITSIDPHVLKFGQQTPLETYPIGQRMTWAAGRTTTRTEDMAYCLLGLFQVNMPLLYGEGRKAFLRLQEEILKQSTSKDHSILLHRESGHIFASQPSSFDIGSKLHRWTARTDIGLVQDGVRLTLHAQKVISKGEPHGVEEFVTLGVLDCRIDEGTGSFARPVIVLDHTNGYYRHRSTGLMMIRPEAEPEVVEIVETHKPLNFHYEKPLKLSGMKVDLAKFEPKSITLRHHDVVGNTHGRERILQLRLGKITQPEMTQKYEFGPRRISPHKEILSINLSSWNTIFIHAAVFLQGPQDGEVCSHLLLVGLLFRAQERESVLWDRIIPTGPILKNKLRYWQGDNVEELYSEILSADYLEPLLMEFYYDNSGTEFDVRNYLGRENYSYVTQDGDTIQPRFEHVEFLGDSLYEVWVTVERLGQGEEITNTGIL</sequence>
<evidence type="ECO:0000313" key="3">
    <source>
        <dbReference type="Proteomes" id="UP000736672"/>
    </source>
</evidence>
<comment type="caution">
    <text evidence="2">The sequence shown here is derived from an EMBL/GenBank/DDBJ whole genome shotgun (WGS) entry which is preliminary data.</text>
</comment>
<name>A0A9P9G2J8_FUSSL</name>
<gene>
    <name evidence="2" type="ORF">B0J15DRAFT_456203</name>
</gene>
<keyword evidence="3" id="KW-1185">Reference proteome</keyword>
<accession>A0A9P9G2J8</accession>
<dbReference type="EMBL" id="JAGTJS010000035">
    <property type="protein sequence ID" value="KAH7230792.1"/>
    <property type="molecule type" value="Genomic_DNA"/>
</dbReference>
<dbReference type="PANTHER" id="PTHR10622:SF10">
    <property type="entry name" value="HET DOMAIN-CONTAINING PROTEIN"/>
    <property type="match status" value="1"/>
</dbReference>
<evidence type="ECO:0000313" key="2">
    <source>
        <dbReference type="EMBL" id="KAH7230792.1"/>
    </source>
</evidence>
<evidence type="ECO:0000259" key="1">
    <source>
        <dbReference type="Pfam" id="PF06985"/>
    </source>
</evidence>